<dbReference type="InterPro" id="IPR017970">
    <property type="entry name" value="Homeobox_CS"/>
</dbReference>
<comment type="similarity">
    <text evidence="2">Belongs to the HD-ZIP homeobox family. Class IV subfamily.</text>
</comment>
<evidence type="ECO:0000259" key="13">
    <source>
        <dbReference type="PROSITE" id="PS50071"/>
    </source>
</evidence>
<accession>A0A9Q1MTD4</accession>
<keyword evidence="3" id="KW-0805">Transcription regulation</keyword>
<dbReference type="PROSITE" id="PS50071">
    <property type="entry name" value="HOMEOBOX_2"/>
    <property type="match status" value="1"/>
</dbReference>
<dbReference type="InterPro" id="IPR057993">
    <property type="entry name" value="HD-Zip_IV_C"/>
</dbReference>
<evidence type="ECO:0000256" key="4">
    <source>
        <dbReference type="ARBA" id="ARBA00023054"/>
    </source>
</evidence>
<dbReference type="GO" id="GO:0003677">
    <property type="term" value="F:DNA binding"/>
    <property type="evidence" value="ECO:0007669"/>
    <property type="project" value="UniProtKB-UniRule"/>
</dbReference>
<feature type="compositionally biased region" description="Low complexity" evidence="12">
    <location>
        <begin position="826"/>
        <end position="835"/>
    </location>
</feature>
<dbReference type="GO" id="GO:0005634">
    <property type="term" value="C:nucleus"/>
    <property type="evidence" value="ECO:0007669"/>
    <property type="project" value="UniProtKB-SubCell"/>
</dbReference>
<dbReference type="InterPro" id="IPR001356">
    <property type="entry name" value="HD"/>
</dbReference>
<reference evidence="16" key="1">
    <citation type="journal article" date="2023" name="Proc. Natl. Acad. Sci. U.S.A.">
        <title>Genomic and structural basis for evolution of tropane alkaloid biosynthesis.</title>
        <authorList>
            <person name="Wanga Y.-J."/>
            <person name="Taina T."/>
            <person name="Yua J.-Y."/>
            <person name="Lia J."/>
            <person name="Xua B."/>
            <person name="Chenc J."/>
            <person name="D'Auriad J.C."/>
            <person name="Huanga J.-P."/>
            <person name="Huanga S.-X."/>
        </authorList>
    </citation>
    <scope>NUCLEOTIDE SEQUENCE [LARGE SCALE GENOMIC DNA]</scope>
    <source>
        <strain evidence="16">cv. KIB-2019</strain>
    </source>
</reference>
<dbReference type="Pfam" id="PF25797">
    <property type="entry name" value="PDF2_C"/>
    <property type="match status" value="1"/>
</dbReference>
<keyword evidence="7" id="KW-0804">Transcription</keyword>
<evidence type="ECO:0000313" key="16">
    <source>
        <dbReference type="Proteomes" id="UP001152561"/>
    </source>
</evidence>
<dbReference type="GO" id="GO:0008289">
    <property type="term" value="F:lipid binding"/>
    <property type="evidence" value="ECO:0007669"/>
    <property type="project" value="InterPro"/>
</dbReference>
<evidence type="ECO:0000256" key="3">
    <source>
        <dbReference type="ARBA" id="ARBA00023015"/>
    </source>
</evidence>
<name>A0A9Q1MTD4_9SOLA</name>
<dbReference type="PROSITE" id="PS00027">
    <property type="entry name" value="HOMEOBOX_1"/>
    <property type="match status" value="1"/>
</dbReference>
<gene>
    <name evidence="15" type="ORF">K7X08_020912</name>
</gene>
<dbReference type="InterPro" id="IPR023393">
    <property type="entry name" value="START-like_dom_sf"/>
</dbReference>
<evidence type="ECO:0000256" key="11">
    <source>
        <dbReference type="SAM" id="Coils"/>
    </source>
</evidence>
<evidence type="ECO:0000256" key="1">
    <source>
        <dbReference type="ARBA" id="ARBA00004123"/>
    </source>
</evidence>
<keyword evidence="16" id="KW-1185">Reference proteome</keyword>
<proteinExistence type="inferred from homology"/>
<sequence length="844" mass="93544">MFGDCQLFSSMGMGGNNTVSSDSLYSSSIQNPNFNFMAMGGNNMPFNIFPPNIIPKEENGLLESKEEMDSGSGSEHIEGMSGNELEPDQQQQQQQQQPGKKKPYHRHTVRQIQEMEALFKECPHPDDKQRLKLSQDLGLKPRQVKFWFQNRRTQMKAQQDRSDNVILRAENDNLKNENYQLEAALRSIMCPTCGGPAMLGEMGYDEQQLRLENARLKEEFERVCCLVSQYNGRGGPMQGLGPTTPLLPPSLELDMSINNFPRKFEDQPIPNCNDMVPVPLLMPENNSQFSGGPMILEEEKSLAMELALSSMDELVKMCTADDPLWILAPNDSGKEVLNVEEYSRMFPWPVGLKQNSNELRIEATRSSAVVIMNSITLVDAFLDANKCIELFPSIISRAKTIQVVTSGVSGHASGSLQLMFMEMQVLTPLVSTRECYFLRYCQQNVEEGSWLIVDFPLDSLHNNFPAPFPYFKRRPSGCIIQDMPNGYSRVTWVEHAEVEENPVNQIFNHFVTSGTAFGAQRWLAILQRQCERLASLMARNISDLGVIPSSVARQSLMNLAQRMIKMFCMNISTCCGHSWTALSDSLEDTVRITTRKVTEPGQPNGLILSAVSTSWLPYNHFQVFDLLRDESRRAQLDVLSNGNSLQEVAHIANGSHPGNCISLLRINVASNSSQSVELMLQESCTDDSGSLVVYTTVDVDAIRLAMTGEDPSCIPLLPLGFFITTVNGPTNINNCDTNISSNEANSAQSSDQKRNLSSIQEYSGGCLLTVGLQVLASTIPTAKLNLSSVTAINHHLCNTVQQINAALAALYPEPAGVTIPSPPSLSPLQQQQSKSKQADENSNS</sequence>
<organism evidence="15 16">
    <name type="scientific">Anisodus acutangulus</name>
    <dbReference type="NCBI Taxonomy" id="402998"/>
    <lineage>
        <taxon>Eukaryota</taxon>
        <taxon>Viridiplantae</taxon>
        <taxon>Streptophyta</taxon>
        <taxon>Embryophyta</taxon>
        <taxon>Tracheophyta</taxon>
        <taxon>Spermatophyta</taxon>
        <taxon>Magnoliopsida</taxon>
        <taxon>eudicotyledons</taxon>
        <taxon>Gunneridae</taxon>
        <taxon>Pentapetalae</taxon>
        <taxon>asterids</taxon>
        <taxon>lamiids</taxon>
        <taxon>Solanales</taxon>
        <taxon>Solanaceae</taxon>
        <taxon>Solanoideae</taxon>
        <taxon>Hyoscyameae</taxon>
        <taxon>Anisodus</taxon>
    </lineage>
</organism>
<dbReference type="Proteomes" id="UP001152561">
    <property type="component" value="Unassembled WGS sequence"/>
</dbReference>
<dbReference type="SMART" id="SM00389">
    <property type="entry name" value="HOX"/>
    <property type="match status" value="1"/>
</dbReference>
<feature type="domain" description="START" evidence="14">
    <location>
        <begin position="296"/>
        <end position="535"/>
    </location>
</feature>
<keyword evidence="8 9" id="KW-0539">Nucleus</keyword>
<keyword evidence="4 11" id="KW-0175">Coiled coil</keyword>
<dbReference type="PANTHER" id="PTHR45654:SF11">
    <property type="entry name" value="HOMEOBOX-LEUCINE ZIPPER PROTEIN HDG5"/>
    <property type="match status" value="1"/>
</dbReference>
<dbReference type="EMBL" id="JAJAGQ010000003">
    <property type="protein sequence ID" value="KAJ8568190.1"/>
    <property type="molecule type" value="Genomic_DNA"/>
</dbReference>
<keyword evidence="6 9" id="KW-0371">Homeobox</keyword>
<evidence type="ECO:0000256" key="10">
    <source>
        <dbReference type="RuleBase" id="RU000682"/>
    </source>
</evidence>
<evidence type="ECO:0000256" key="7">
    <source>
        <dbReference type="ARBA" id="ARBA00023163"/>
    </source>
</evidence>
<dbReference type="OrthoDB" id="6159439at2759"/>
<evidence type="ECO:0000256" key="9">
    <source>
        <dbReference type="PROSITE-ProRule" id="PRU00108"/>
    </source>
</evidence>
<evidence type="ECO:0000259" key="14">
    <source>
        <dbReference type="PROSITE" id="PS50848"/>
    </source>
</evidence>
<dbReference type="AlphaFoldDB" id="A0A9Q1MTD4"/>
<feature type="region of interest" description="Disordered" evidence="12">
    <location>
        <begin position="816"/>
        <end position="844"/>
    </location>
</feature>
<protein>
    <submittedName>
        <fullName evidence="15">Uncharacterized protein</fullName>
    </submittedName>
</protein>
<dbReference type="SMART" id="SM00234">
    <property type="entry name" value="START"/>
    <property type="match status" value="1"/>
</dbReference>
<comment type="caution">
    <text evidence="15">The sequence shown here is derived from an EMBL/GenBank/DDBJ whole genome shotgun (WGS) entry which is preliminary data.</text>
</comment>
<evidence type="ECO:0000313" key="15">
    <source>
        <dbReference type="EMBL" id="KAJ8568190.1"/>
    </source>
</evidence>
<evidence type="ECO:0000256" key="12">
    <source>
        <dbReference type="SAM" id="MobiDB-lite"/>
    </source>
</evidence>
<feature type="region of interest" description="Disordered" evidence="12">
    <location>
        <begin position="63"/>
        <end position="107"/>
    </location>
</feature>
<feature type="domain" description="Homeobox" evidence="13">
    <location>
        <begin position="98"/>
        <end position="158"/>
    </location>
</feature>
<dbReference type="CDD" id="cd00086">
    <property type="entry name" value="homeodomain"/>
    <property type="match status" value="1"/>
</dbReference>
<dbReference type="SUPFAM" id="SSF46689">
    <property type="entry name" value="Homeodomain-like"/>
    <property type="match status" value="1"/>
</dbReference>
<dbReference type="Pfam" id="PF00046">
    <property type="entry name" value="Homeodomain"/>
    <property type="match status" value="1"/>
</dbReference>
<dbReference type="InterPro" id="IPR002913">
    <property type="entry name" value="START_lipid-bd_dom"/>
</dbReference>
<keyword evidence="5 9" id="KW-0238">DNA-binding</keyword>
<dbReference type="PROSITE" id="PS50848">
    <property type="entry name" value="START"/>
    <property type="match status" value="1"/>
</dbReference>
<dbReference type="Gene3D" id="3.30.530.20">
    <property type="match status" value="1"/>
</dbReference>
<dbReference type="InterPro" id="IPR009057">
    <property type="entry name" value="Homeodomain-like_sf"/>
</dbReference>
<evidence type="ECO:0000256" key="8">
    <source>
        <dbReference type="ARBA" id="ARBA00023242"/>
    </source>
</evidence>
<feature type="coiled-coil region" evidence="11">
    <location>
        <begin position="157"/>
        <end position="184"/>
    </location>
</feature>
<evidence type="ECO:0000256" key="6">
    <source>
        <dbReference type="ARBA" id="ARBA00023155"/>
    </source>
</evidence>
<evidence type="ECO:0000256" key="5">
    <source>
        <dbReference type="ARBA" id="ARBA00023125"/>
    </source>
</evidence>
<comment type="subcellular location">
    <subcellularLocation>
        <location evidence="1 9 10">Nucleus</location>
    </subcellularLocation>
</comment>
<dbReference type="FunFam" id="1.10.10.60:FF:000229">
    <property type="entry name" value="Homeobox-leucine zipper protein HDG1"/>
    <property type="match status" value="1"/>
</dbReference>
<dbReference type="SUPFAM" id="SSF55961">
    <property type="entry name" value="Bet v1-like"/>
    <property type="match status" value="2"/>
</dbReference>
<dbReference type="InterPro" id="IPR042160">
    <property type="entry name" value="HD-Zip_IV"/>
</dbReference>
<evidence type="ECO:0000256" key="2">
    <source>
        <dbReference type="ARBA" id="ARBA00006789"/>
    </source>
</evidence>
<feature type="DNA-binding region" description="Homeobox" evidence="9">
    <location>
        <begin position="100"/>
        <end position="159"/>
    </location>
</feature>
<dbReference type="Gene3D" id="1.10.10.60">
    <property type="entry name" value="Homeodomain-like"/>
    <property type="match status" value="1"/>
</dbReference>
<dbReference type="Pfam" id="PF01852">
    <property type="entry name" value="START"/>
    <property type="match status" value="1"/>
</dbReference>
<dbReference type="CDD" id="cd08875">
    <property type="entry name" value="START_ArGLABRA2_like"/>
    <property type="match status" value="1"/>
</dbReference>
<dbReference type="PANTHER" id="PTHR45654">
    <property type="entry name" value="HOMEOBOX-LEUCINE ZIPPER PROTEIN MERISTEM L1"/>
    <property type="match status" value="1"/>
</dbReference>
<dbReference type="GO" id="GO:0000981">
    <property type="term" value="F:DNA-binding transcription factor activity, RNA polymerase II-specific"/>
    <property type="evidence" value="ECO:0007669"/>
    <property type="project" value="InterPro"/>
</dbReference>